<proteinExistence type="predicted"/>
<dbReference type="InterPro" id="IPR027417">
    <property type="entry name" value="P-loop_NTPase"/>
</dbReference>
<reference evidence="1 2" key="1">
    <citation type="submission" date="2018-09" db="EMBL/GenBank/DDBJ databases">
        <title>Sphingomonas peninsula sp. nov., isolated from fildes peninsula, Antarctic soil.</title>
        <authorList>
            <person name="Yingchao G."/>
        </authorList>
    </citation>
    <scope>NUCLEOTIDE SEQUENCE [LARGE SCALE GENOMIC DNA]</scope>
    <source>
        <strain evidence="1 2">YZ-8</strain>
    </source>
</reference>
<dbReference type="AlphaFoldDB" id="A0A494T9W3"/>
<organism evidence="1 2">
    <name type="scientific">Sphingomonas paeninsulae</name>
    <dbReference type="NCBI Taxonomy" id="2319844"/>
    <lineage>
        <taxon>Bacteria</taxon>
        <taxon>Pseudomonadati</taxon>
        <taxon>Pseudomonadota</taxon>
        <taxon>Alphaproteobacteria</taxon>
        <taxon>Sphingomonadales</taxon>
        <taxon>Sphingomonadaceae</taxon>
        <taxon>Sphingomonas</taxon>
    </lineage>
</organism>
<gene>
    <name evidence="1" type="ORF">D3Y57_07025</name>
</gene>
<sequence length="487" mass="54795">MSAQPSATRTTEYIQFIAKTYRSDFSGYRRDVLGRREADCWVPVEKSILTNKRTAVGSGHGIGKTAFGADLIHWFISTRPHPAIVATANTEDQLTKKLWRELSKTNAQAKNKDWFDWKTSTFTMFNDPTQQAVALAWSENNPEAFAGTHEEHVLGVFDEASAIARVIFNVFAGAMTTPGARWVLLGNSTRNEGYFYDAVHGKLAARKPGDIARGMWNSFVIPSWDSPFVDPSWVSEMKEMLGEESDEYRVRVAGMPPRFDSQQFIPRDHVAQAMARQVEMFKRWPLVLGVDVGHSSDRSVIVPRRGRKVLDNVQVLRGERTTDFARRVADEIRFYREDQGLDAQAVIEEVGMGIGVVETLEDMGFADQVWGINPGTSATEPELYLNLRCEMWALMKEWLEGAVELPNLPDLTDDLVSVKRKPSGSNNKLRLETKDEMRRRGLRSPDMADALALTFAVPFDLLPERRIGNYDDYRESASAGGGSWMGN</sequence>
<protein>
    <recommendedName>
        <fullName evidence="3">Terminase</fullName>
    </recommendedName>
</protein>
<dbReference type="Gene3D" id="3.40.50.300">
    <property type="entry name" value="P-loop containing nucleotide triphosphate hydrolases"/>
    <property type="match status" value="1"/>
</dbReference>
<dbReference type="Gene3D" id="3.30.420.240">
    <property type="match status" value="1"/>
</dbReference>
<evidence type="ECO:0000313" key="2">
    <source>
        <dbReference type="Proteomes" id="UP000276254"/>
    </source>
</evidence>
<keyword evidence="2" id="KW-1185">Reference proteome</keyword>
<evidence type="ECO:0000313" key="1">
    <source>
        <dbReference type="EMBL" id="AYJ85770.1"/>
    </source>
</evidence>
<dbReference type="KEGG" id="spha:D3Y57_07025"/>
<name>A0A494T9W3_SPHPE</name>
<dbReference type="Proteomes" id="UP000276254">
    <property type="component" value="Chromosome"/>
</dbReference>
<dbReference type="EMBL" id="CP032829">
    <property type="protein sequence ID" value="AYJ85770.1"/>
    <property type="molecule type" value="Genomic_DNA"/>
</dbReference>
<evidence type="ECO:0008006" key="3">
    <source>
        <dbReference type="Google" id="ProtNLM"/>
    </source>
</evidence>
<dbReference type="RefSeq" id="WP_121152395.1">
    <property type="nucleotide sequence ID" value="NZ_CP032829.1"/>
</dbReference>
<accession>A0A494T9W3</accession>
<dbReference type="OrthoDB" id="9775154at2"/>